<dbReference type="STRING" id="1448308.A0A2T2N3N7"/>
<name>A0A2T2N3N7_CORCC</name>
<feature type="compositionally biased region" description="Polar residues" evidence="6">
    <location>
        <begin position="355"/>
        <end position="365"/>
    </location>
</feature>
<evidence type="ECO:0000256" key="4">
    <source>
        <dbReference type="ARBA" id="ARBA00023136"/>
    </source>
</evidence>
<keyword evidence="2 7" id="KW-0812">Transmembrane</keyword>
<feature type="domain" description="Rhodopsin" evidence="8">
    <location>
        <begin position="61"/>
        <end position="301"/>
    </location>
</feature>
<protein>
    <recommendedName>
        <fullName evidence="8">Rhodopsin domain-containing protein</fullName>
    </recommendedName>
</protein>
<dbReference type="InterPro" id="IPR052337">
    <property type="entry name" value="SAT4-like"/>
</dbReference>
<dbReference type="PANTHER" id="PTHR33048">
    <property type="entry name" value="PTH11-LIKE INTEGRAL MEMBRANE PROTEIN (AFU_ORTHOLOGUE AFUA_5G11245)"/>
    <property type="match status" value="1"/>
</dbReference>
<evidence type="ECO:0000313" key="10">
    <source>
        <dbReference type="Proteomes" id="UP000240883"/>
    </source>
</evidence>
<accession>A0A2T2N3N7</accession>
<feature type="transmembrane region" description="Helical" evidence="7">
    <location>
        <begin position="203"/>
        <end position="222"/>
    </location>
</feature>
<feature type="transmembrane region" description="Helical" evidence="7">
    <location>
        <begin position="43"/>
        <end position="65"/>
    </location>
</feature>
<sequence length="388" mass="44331">MPSQQEDSSVLDAFMEMLLDSPALAPPPGVESNFIDPPSRRDLSLGILIPFLVIVVTMTLIRLYVKLFIVKKLHIEDYFLLLAFAFEIGHYVPPFHIYTYAPIIHQWDMPIRNIKKFLLDFHVGAIFYEATILVLKSSILLQFLRIFIPRGDRSFTFWMTHIVLWTNAIFYFIIIIMQIFACKPIAKIWDPMITEGKCLNTELLYLVCASFNFALDAAILIWTQKVIWSLQMSTARKLKLGVLFLAGTIACVFGGLGVYMNVRLLRTEDQTYIAGIMALYTFPETASGFLVLCLPVFPKFFKYIMVKFFPGAPAYFKDLKEKLFPTKPRSPHAYAARENEDRNERRQRSLWHITTDASMSQSHVDTISVEPKHSNAGSSESGKGSVEV</sequence>
<organism evidence="9 10">
    <name type="scientific">Corynespora cassiicola Philippines</name>
    <dbReference type="NCBI Taxonomy" id="1448308"/>
    <lineage>
        <taxon>Eukaryota</taxon>
        <taxon>Fungi</taxon>
        <taxon>Dikarya</taxon>
        <taxon>Ascomycota</taxon>
        <taxon>Pezizomycotina</taxon>
        <taxon>Dothideomycetes</taxon>
        <taxon>Pleosporomycetidae</taxon>
        <taxon>Pleosporales</taxon>
        <taxon>Corynesporascaceae</taxon>
        <taxon>Corynespora</taxon>
    </lineage>
</organism>
<feature type="compositionally biased region" description="Low complexity" evidence="6">
    <location>
        <begin position="377"/>
        <end position="388"/>
    </location>
</feature>
<dbReference type="Proteomes" id="UP000240883">
    <property type="component" value="Unassembled WGS sequence"/>
</dbReference>
<keyword evidence="10" id="KW-1185">Reference proteome</keyword>
<proteinExistence type="inferred from homology"/>
<dbReference type="OrthoDB" id="4682787at2759"/>
<comment type="subcellular location">
    <subcellularLocation>
        <location evidence="1">Membrane</location>
        <topology evidence="1">Multi-pass membrane protein</topology>
    </subcellularLocation>
</comment>
<feature type="compositionally biased region" description="Basic and acidic residues" evidence="6">
    <location>
        <begin position="335"/>
        <end position="347"/>
    </location>
</feature>
<dbReference type="GO" id="GO:0016020">
    <property type="term" value="C:membrane"/>
    <property type="evidence" value="ECO:0007669"/>
    <property type="project" value="UniProtKB-SubCell"/>
</dbReference>
<dbReference type="AlphaFoldDB" id="A0A2T2N3N7"/>
<reference evidence="9 10" key="1">
    <citation type="journal article" date="2018" name="Front. Microbiol.">
        <title>Genome-Wide Analysis of Corynespora cassiicola Leaf Fall Disease Putative Effectors.</title>
        <authorList>
            <person name="Lopez D."/>
            <person name="Ribeiro S."/>
            <person name="Label P."/>
            <person name="Fumanal B."/>
            <person name="Venisse J.S."/>
            <person name="Kohler A."/>
            <person name="de Oliveira R.R."/>
            <person name="Labutti K."/>
            <person name="Lipzen A."/>
            <person name="Lail K."/>
            <person name="Bauer D."/>
            <person name="Ohm R.A."/>
            <person name="Barry K.W."/>
            <person name="Spatafora J."/>
            <person name="Grigoriev I.V."/>
            <person name="Martin F.M."/>
            <person name="Pujade-Renaud V."/>
        </authorList>
    </citation>
    <scope>NUCLEOTIDE SEQUENCE [LARGE SCALE GENOMIC DNA]</scope>
    <source>
        <strain evidence="9 10">Philippines</strain>
    </source>
</reference>
<evidence type="ECO:0000256" key="5">
    <source>
        <dbReference type="ARBA" id="ARBA00038359"/>
    </source>
</evidence>
<dbReference type="InterPro" id="IPR049326">
    <property type="entry name" value="Rhodopsin_dom_fungi"/>
</dbReference>
<evidence type="ECO:0000256" key="6">
    <source>
        <dbReference type="SAM" id="MobiDB-lite"/>
    </source>
</evidence>
<dbReference type="PANTHER" id="PTHR33048:SF160">
    <property type="entry name" value="SAT4 FAMILY MEMBRANE PROTEIN"/>
    <property type="match status" value="1"/>
</dbReference>
<keyword evidence="3 7" id="KW-1133">Transmembrane helix</keyword>
<feature type="transmembrane region" description="Helical" evidence="7">
    <location>
        <begin position="242"/>
        <end position="260"/>
    </location>
</feature>
<evidence type="ECO:0000256" key="3">
    <source>
        <dbReference type="ARBA" id="ARBA00022989"/>
    </source>
</evidence>
<feature type="transmembrane region" description="Helical" evidence="7">
    <location>
        <begin position="77"/>
        <end position="101"/>
    </location>
</feature>
<feature type="transmembrane region" description="Helical" evidence="7">
    <location>
        <begin position="156"/>
        <end position="181"/>
    </location>
</feature>
<feature type="region of interest" description="Disordered" evidence="6">
    <location>
        <begin position="330"/>
        <end position="388"/>
    </location>
</feature>
<feature type="transmembrane region" description="Helical" evidence="7">
    <location>
        <begin position="121"/>
        <end position="144"/>
    </location>
</feature>
<feature type="transmembrane region" description="Helical" evidence="7">
    <location>
        <begin position="272"/>
        <end position="297"/>
    </location>
</feature>
<evidence type="ECO:0000256" key="7">
    <source>
        <dbReference type="SAM" id="Phobius"/>
    </source>
</evidence>
<evidence type="ECO:0000259" key="8">
    <source>
        <dbReference type="Pfam" id="PF20684"/>
    </source>
</evidence>
<dbReference type="Pfam" id="PF20684">
    <property type="entry name" value="Fung_rhodopsin"/>
    <property type="match status" value="1"/>
</dbReference>
<evidence type="ECO:0000313" key="9">
    <source>
        <dbReference type="EMBL" id="PSN60062.1"/>
    </source>
</evidence>
<evidence type="ECO:0000256" key="2">
    <source>
        <dbReference type="ARBA" id="ARBA00022692"/>
    </source>
</evidence>
<gene>
    <name evidence="9" type="ORF">BS50DRAFT_579565</name>
</gene>
<dbReference type="EMBL" id="KZ678151">
    <property type="protein sequence ID" value="PSN60062.1"/>
    <property type="molecule type" value="Genomic_DNA"/>
</dbReference>
<keyword evidence="4 7" id="KW-0472">Membrane</keyword>
<evidence type="ECO:0000256" key="1">
    <source>
        <dbReference type="ARBA" id="ARBA00004141"/>
    </source>
</evidence>
<comment type="similarity">
    <text evidence="5">Belongs to the SAT4 family.</text>
</comment>